<evidence type="ECO:0000259" key="5">
    <source>
        <dbReference type="PROSITE" id="PS51036"/>
    </source>
</evidence>
<feature type="region of interest" description="Disordered" evidence="4">
    <location>
        <begin position="50"/>
        <end position="83"/>
    </location>
</feature>
<name>A0A915I9C6_ROMCU</name>
<keyword evidence="2" id="KW-0863">Zinc-finger</keyword>
<evidence type="ECO:0000313" key="7">
    <source>
        <dbReference type="WBParaSite" id="nRc.2.0.1.t10467-RA"/>
    </source>
</evidence>
<evidence type="ECO:0000256" key="1">
    <source>
        <dbReference type="ARBA" id="ARBA00022723"/>
    </source>
</evidence>
<dbReference type="SUPFAM" id="SSF57716">
    <property type="entry name" value="Glucocorticoid receptor-like (DNA-binding domain)"/>
    <property type="match status" value="1"/>
</dbReference>
<dbReference type="WBParaSite" id="nRc.2.0.1.t10467-RA">
    <property type="protein sequence ID" value="nRc.2.0.1.t10467-RA"/>
    <property type="gene ID" value="nRc.2.0.1.g10467"/>
</dbReference>
<accession>A0A915I9C6</accession>
<organism evidence="6 7">
    <name type="scientific">Romanomermis culicivorax</name>
    <name type="common">Nematode worm</name>
    <dbReference type="NCBI Taxonomy" id="13658"/>
    <lineage>
        <taxon>Eukaryota</taxon>
        <taxon>Metazoa</taxon>
        <taxon>Ecdysozoa</taxon>
        <taxon>Nematoda</taxon>
        <taxon>Enoplea</taxon>
        <taxon>Dorylaimia</taxon>
        <taxon>Mermithida</taxon>
        <taxon>Mermithoidea</taxon>
        <taxon>Mermithidae</taxon>
        <taxon>Romanomermis</taxon>
    </lineage>
</organism>
<protein>
    <submittedName>
        <fullName evidence="7">A20-type domain-containing protein</fullName>
    </submittedName>
</protein>
<evidence type="ECO:0000256" key="3">
    <source>
        <dbReference type="ARBA" id="ARBA00022833"/>
    </source>
</evidence>
<dbReference type="AlphaFoldDB" id="A0A915I9C6"/>
<evidence type="ECO:0000313" key="6">
    <source>
        <dbReference type="Proteomes" id="UP000887565"/>
    </source>
</evidence>
<proteinExistence type="predicted"/>
<dbReference type="OMA" id="KNCREFY"/>
<feature type="domain" description="A20-type" evidence="5">
    <location>
        <begin position="13"/>
        <end position="47"/>
    </location>
</feature>
<dbReference type="InterPro" id="IPR002653">
    <property type="entry name" value="Znf_A20"/>
</dbReference>
<sequence length="128" mass="14388">MSSSNPKLQIQISNDDLLCKNCREFYGNPQWHGLCSKCYRESAHSTAAADHNFDLQRRKNPPSATSKNAGANAQDASISPSRNWHPFGFDKFLEKKNNARRSSTLKSLLKKSPSSGMVFMNLFCSIKF</sequence>
<evidence type="ECO:0000256" key="2">
    <source>
        <dbReference type="ARBA" id="ARBA00022771"/>
    </source>
</evidence>
<feature type="compositionally biased region" description="Polar residues" evidence="4">
    <location>
        <begin position="62"/>
        <end position="82"/>
    </location>
</feature>
<dbReference type="GO" id="GO:0003677">
    <property type="term" value="F:DNA binding"/>
    <property type="evidence" value="ECO:0007669"/>
    <property type="project" value="InterPro"/>
</dbReference>
<dbReference type="SMART" id="SM00259">
    <property type="entry name" value="ZnF_A20"/>
    <property type="match status" value="1"/>
</dbReference>
<dbReference type="GO" id="GO:0008270">
    <property type="term" value="F:zinc ion binding"/>
    <property type="evidence" value="ECO:0007669"/>
    <property type="project" value="UniProtKB-KW"/>
</dbReference>
<reference evidence="7" key="1">
    <citation type="submission" date="2022-11" db="UniProtKB">
        <authorList>
            <consortium name="WormBaseParasite"/>
        </authorList>
    </citation>
    <scope>IDENTIFICATION</scope>
</reference>
<dbReference type="Proteomes" id="UP000887565">
    <property type="component" value="Unplaced"/>
</dbReference>
<dbReference type="PROSITE" id="PS51036">
    <property type="entry name" value="ZF_A20"/>
    <property type="match status" value="1"/>
</dbReference>
<keyword evidence="3" id="KW-0862">Zinc</keyword>
<keyword evidence="1" id="KW-0479">Metal-binding</keyword>
<dbReference type="Gene3D" id="1.20.5.4770">
    <property type="match status" value="1"/>
</dbReference>
<dbReference type="Pfam" id="PF01754">
    <property type="entry name" value="zf-A20"/>
    <property type="match status" value="1"/>
</dbReference>
<evidence type="ECO:0000256" key="4">
    <source>
        <dbReference type="SAM" id="MobiDB-lite"/>
    </source>
</evidence>
<keyword evidence="6" id="KW-1185">Reference proteome</keyword>